<evidence type="ECO:0000313" key="5">
    <source>
        <dbReference type="EMBL" id="VVC32162.1"/>
    </source>
</evidence>
<dbReference type="InterPro" id="IPR035914">
    <property type="entry name" value="Sperma_CUB_dom_sf"/>
</dbReference>
<dbReference type="PROSITE" id="PS01180">
    <property type="entry name" value="CUB"/>
    <property type="match status" value="1"/>
</dbReference>
<comment type="caution">
    <text evidence="2">Lacks conserved residue(s) required for the propagation of feature annotation.</text>
</comment>
<dbReference type="InterPro" id="IPR000859">
    <property type="entry name" value="CUB_dom"/>
</dbReference>
<protein>
    <submittedName>
        <fullName evidence="5">CUB domain</fullName>
    </submittedName>
</protein>
<dbReference type="Proteomes" id="UP000325440">
    <property type="component" value="Unassembled WGS sequence"/>
</dbReference>
<dbReference type="OrthoDB" id="6479909at2759"/>
<sequence length="423" mass="47471">MLKIFVTLMGLTAMAVTVFGQTPADGDQLRAKGWNSMAAGKHSCNGFNGQSGVCMVQNECAKLNGKSVGKCFPYGSCCSVVSESCGGYSDLSTSYFKNPDKFQEVCVYKINIKQKICQIRIDFERFSLGQPTKSTNQSAYACEHDEFTVFSNDNTIMNLPVLCGENSGQHVYVPLNPHTSSDLNDRQQITLRFRLTTRDDKYNDPTPFWKLKISQLECTPTIMPTKRWKSTDDDAVRQVSSSEEKENSKYSLAPDGCLQYFTDEDGSFESFNYHKGQGHYLGNLNYAVCFKRNVTTCGIKFEAVKFQMAYNQNLTRFTERDCDTAKIIAASQTTEDVRTAESPSETETAHLHNDYLLIPDGRYSAEKLFASKYCDGSLEHIDDVKIKTRGPLYVAFISDDYSSPDEDVEIGYKINYSIMNTGC</sequence>
<gene>
    <name evidence="5" type="ORF">CINCED_3A025412</name>
</gene>
<accession>A0A5E4MPB4</accession>
<evidence type="ECO:0000259" key="4">
    <source>
        <dbReference type="PROSITE" id="PS01180"/>
    </source>
</evidence>
<feature type="chain" id="PRO_5022923854" evidence="3">
    <location>
        <begin position="21"/>
        <end position="423"/>
    </location>
</feature>
<feature type="domain" description="CUB" evidence="4">
    <location>
        <begin position="85"/>
        <end position="164"/>
    </location>
</feature>
<dbReference type="PANTHER" id="PTHR33236">
    <property type="entry name" value="INTRAFLAGELLAR TRANSPORT PROTEIN 122 FAMILY PROTEIN-RELATED"/>
    <property type="match status" value="1"/>
</dbReference>
<dbReference type="AlphaFoldDB" id="A0A5E4MPB4"/>
<proteinExistence type="predicted"/>
<evidence type="ECO:0000256" key="3">
    <source>
        <dbReference type="SAM" id="SignalP"/>
    </source>
</evidence>
<dbReference type="Gene3D" id="2.60.120.290">
    <property type="entry name" value="Spermadhesin, CUB domain"/>
    <property type="match status" value="2"/>
</dbReference>
<dbReference type="EMBL" id="CABPRJ010000953">
    <property type="protein sequence ID" value="VVC32162.1"/>
    <property type="molecule type" value="Genomic_DNA"/>
</dbReference>
<dbReference type="PANTHER" id="PTHR33236:SF12">
    <property type="entry name" value="CUB DOMAIN-CONTAINING PROTEIN-RELATED"/>
    <property type="match status" value="1"/>
</dbReference>
<organism evidence="5 6">
    <name type="scientific">Cinara cedri</name>
    <dbReference type="NCBI Taxonomy" id="506608"/>
    <lineage>
        <taxon>Eukaryota</taxon>
        <taxon>Metazoa</taxon>
        <taxon>Ecdysozoa</taxon>
        <taxon>Arthropoda</taxon>
        <taxon>Hexapoda</taxon>
        <taxon>Insecta</taxon>
        <taxon>Pterygota</taxon>
        <taxon>Neoptera</taxon>
        <taxon>Paraneoptera</taxon>
        <taxon>Hemiptera</taxon>
        <taxon>Sternorrhyncha</taxon>
        <taxon>Aphidomorpha</taxon>
        <taxon>Aphidoidea</taxon>
        <taxon>Aphididae</taxon>
        <taxon>Lachninae</taxon>
        <taxon>Cinara</taxon>
    </lineage>
</organism>
<keyword evidence="1" id="KW-1015">Disulfide bond</keyword>
<dbReference type="InterPro" id="IPR058698">
    <property type="entry name" value="CUB_metazoa"/>
</dbReference>
<evidence type="ECO:0000256" key="1">
    <source>
        <dbReference type="ARBA" id="ARBA00023157"/>
    </source>
</evidence>
<keyword evidence="6" id="KW-1185">Reference proteome</keyword>
<feature type="signal peptide" evidence="3">
    <location>
        <begin position="1"/>
        <end position="20"/>
    </location>
</feature>
<evidence type="ECO:0000313" key="6">
    <source>
        <dbReference type="Proteomes" id="UP000325440"/>
    </source>
</evidence>
<name>A0A5E4MPB4_9HEMI</name>
<keyword evidence="3" id="KW-0732">Signal</keyword>
<reference evidence="5 6" key="1">
    <citation type="submission" date="2019-08" db="EMBL/GenBank/DDBJ databases">
        <authorList>
            <person name="Alioto T."/>
            <person name="Alioto T."/>
            <person name="Gomez Garrido J."/>
        </authorList>
    </citation>
    <scope>NUCLEOTIDE SEQUENCE [LARGE SCALE GENOMIC DNA]</scope>
</reference>
<evidence type="ECO:0000256" key="2">
    <source>
        <dbReference type="PROSITE-ProRule" id="PRU00059"/>
    </source>
</evidence>
<dbReference type="Pfam" id="PF26080">
    <property type="entry name" value="CUB_animal"/>
    <property type="match status" value="1"/>
</dbReference>